<gene>
    <name evidence="2" type="ORF">QG37_06277</name>
</gene>
<sequence>MFVLAFWWVQFGWFRMGLQVQEISVLGRFGCENHLSETGTEIVPRELSEVAIVKEK</sequence>
<dbReference type="VEuPathDB" id="FungiDB:QG37_06277"/>
<feature type="signal peptide" evidence="1">
    <location>
        <begin position="1"/>
        <end position="19"/>
    </location>
</feature>
<dbReference type="AlphaFoldDB" id="A0A0L0NT06"/>
<reference evidence="3" key="1">
    <citation type="journal article" date="2015" name="BMC Genomics">
        <title>Draft genome of a commonly misdiagnosed multidrug resistant pathogen Candida auris.</title>
        <authorList>
            <person name="Chatterjee S."/>
            <person name="Alampalli S.V."/>
            <person name="Nageshan R.K."/>
            <person name="Chettiar S.T."/>
            <person name="Joshi S."/>
            <person name="Tatu U.S."/>
        </authorList>
    </citation>
    <scope>NUCLEOTIDE SEQUENCE [LARGE SCALE GENOMIC DNA]</scope>
    <source>
        <strain evidence="3">6684</strain>
    </source>
</reference>
<comment type="caution">
    <text evidence="2">The sequence shown here is derived from an EMBL/GenBank/DDBJ whole genome shotgun (WGS) entry which is preliminary data.</text>
</comment>
<proteinExistence type="predicted"/>
<evidence type="ECO:0000313" key="2">
    <source>
        <dbReference type="EMBL" id="KND97291.1"/>
    </source>
</evidence>
<feature type="chain" id="PRO_5005545303" evidence="1">
    <location>
        <begin position="20"/>
        <end position="56"/>
    </location>
</feature>
<evidence type="ECO:0000313" key="3">
    <source>
        <dbReference type="Proteomes" id="UP000037122"/>
    </source>
</evidence>
<protein>
    <submittedName>
        <fullName evidence="2">Uncharacterized protein</fullName>
    </submittedName>
</protein>
<dbReference type="Proteomes" id="UP000037122">
    <property type="component" value="Unassembled WGS sequence"/>
</dbReference>
<evidence type="ECO:0000256" key="1">
    <source>
        <dbReference type="SAM" id="SignalP"/>
    </source>
</evidence>
<dbReference type="EMBL" id="LGST01000042">
    <property type="protein sequence ID" value="KND97291.1"/>
    <property type="molecule type" value="Genomic_DNA"/>
</dbReference>
<keyword evidence="1" id="KW-0732">Signal</keyword>
<name>A0A0L0NT06_CANAR</name>
<organism evidence="2 3">
    <name type="scientific">Candidozyma auris</name>
    <name type="common">Yeast</name>
    <name type="synonym">Candida auris</name>
    <dbReference type="NCBI Taxonomy" id="498019"/>
    <lineage>
        <taxon>Eukaryota</taxon>
        <taxon>Fungi</taxon>
        <taxon>Dikarya</taxon>
        <taxon>Ascomycota</taxon>
        <taxon>Saccharomycotina</taxon>
        <taxon>Pichiomycetes</taxon>
        <taxon>Metschnikowiaceae</taxon>
        <taxon>Candidozyma</taxon>
    </lineage>
</organism>
<accession>A0A0L0NT06</accession>